<gene>
    <name evidence="1" type="ORF">SDC9_111266</name>
</gene>
<reference evidence="1" key="1">
    <citation type="submission" date="2019-08" db="EMBL/GenBank/DDBJ databases">
        <authorList>
            <person name="Kucharzyk K."/>
            <person name="Murdoch R.W."/>
            <person name="Higgins S."/>
            <person name="Loffler F."/>
        </authorList>
    </citation>
    <scope>NUCLEOTIDE SEQUENCE</scope>
</reference>
<accession>A0A645BG17</accession>
<organism evidence="1">
    <name type="scientific">bioreactor metagenome</name>
    <dbReference type="NCBI Taxonomy" id="1076179"/>
    <lineage>
        <taxon>unclassified sequences</taxon>
        <taxon>metagenomes</taxon>
        <taxon>ecological metagenomes</taxon>
    </lineage>
</organism>
<dbReference type="AlphaFoldDB" id="A0A645BG17"/>
<name>A0A645BG17_9ZZZZ</name>
<dbReference type="EMBL" id="VSSQ01019918">
    <property type="protein sequence ID" value="MPM64380.1"/>
    <property type="molecule type" value="Genomic_DNA"/>
</dbReference>
<proteinExistence type="predicted"/>
<evidence type="ECO:0000313" key="1">
    <source>
        <dbReference type="EMBL" id="MPM64380.1"/>
    </source>
</evidence>
<comment type="caution">
    <text evidence="1">The sequence shown here is derived from an EMBL/GenBank/DDBJ whole genome shotgun (WGS) entry which is preliminary data.</text>
</comment>
<sequence length="82" mass="9027">MDQVFQRNGISVILTAGIQTVIGIVHGDKANMKEWQYFFKIGSGFDVISAETGQVFDHNAVDFSTLDGVHHFIKAGTVEVRS</sequence>
<protein>
    <submittedName>
        <fullName evidence="1">Uncharacterized protein</fullName>
    </submittedName>
</protein>